<gene>
    <name evidence="3" type="ORF">GCM10010324_48460</name>
</gene>
<evidence type="ECO:0000259" key="2">
    <source>
        <dbReference type="Pfam" id="PF07510"/>
    </source>
</evidence>
<dbReference type="PANTHER" id="PTHR24094:SF15">
    <property type="entry name" value="AMP-DEPENDENT SYNTHETASE_LIGASE DOMAIN-CONTAINING PROTEIN-RELATED"/>
    <property type="match status" value="1"/>
</dbReference>
<accession>A0ABQ2YYW5</accession>
<sequence>MIPRIRWRRAATAAALCLSAVLAPAGLPAAAASPPVPHDLPEPPAASAARVELADLTVEAPHSMAGYSRAKFPHWIKQMGTCDTREVVLSRDGQDVKTDDQCRAASGHWHSAYDGKDFTAAGQLDIDHMVPLANAWRSGADAWNTDRRKQFANDLTNPQLIAVSASSNRAKGDQSPDQWRPPLNSYWCSYSRSWTHIKHLYGLSVTQSEQDTLAAMLDTCDR</sequence>
<name>A0ABQ2YYW5_9ACTN</name>
<protein>
    <recommendedName>
        <fullName evidence="2">GmrSD restriction endonucleases C-terminal domain-containing protein</fullName>
    </recommendedName>
</protein>
<keyword evidence="1" id="KW-0732">Signal</keyword>
<proteinExistence type="predicted"/>
<evidence type="ECO:0000313" key="3">
    <source>
        <dbReference type="EMBL" id="GGX96769.1"/>
    </source>
</evidence>
<dbReference type="Proteomes" id="UP000659223">
    <property type="component" value="Unassembled WGS sequence"/>
</dbReference>
<keyword evidence="4" id="KW-1185">Reference proteome</keyword>
<dbReference type="PANTHER" id="PTHR24094">
    <property type="entry name" value="SECRETED PROTEIN"/>
    <property type="match status" value="1"/>
</dbReference>
<feature type="domain" description="GmrSD restriction endonucleases C-terminal" evidence="2">
    <location>
        <begin position="108"/>
        <end position="215"/>
    </location>
</feature>
<feature type="signal peptide" evidence="1">
    <location>
        <begin position="1"/>
        <end position="25"/>
    </location>
</feature>
<evidence type="ECO:0000313" key="4">
    <source>
        <dbReference type="Proteomes" id="UP000659223"/>
    </source>
</evidence>
<dbReference type="EMBL" id="BMUT01000011">
    <property type="protein sequence ID" value="GGX96769.1"/>
    <property type="molecule type" value="Genomic_DNA"/>
</dbReference>
<dbReference type="InterPro" id="IPR011089">
    <property type="entry name" value="GmrSD_C"/>
</dbReference>
<evidence type="ECO:0000256" key="1">
    <source>
        <dbReference type="SAM" id="SignalP"/>
    </source>
</evidence>
<comment type="caution">
    <text evidence="3">The sequence shown here is derived from an EMBL/GenBank/DDBJ whole genome shotgun (WGS) entry which is preliminary data.</text>
</comment>
<organism evidence="3 4">
    <name type="scientific">Streptomyces hiroshimensis</name>
    <dbReference type="NCBI Taxonomy" id="66424"/>
    <lineage>
        <taxon>Bacteria</taxon>
        <taxon>Bacillati</taxon>
        <taxon>Actinomycetota</taxon>
        <taxon>Actinomycetes</taxon>
        <taxon>Kitasatosporales</taxon>
        <taxon>Streptomycetaceae</taxon>
        <taxon>Streptomyces</taxon>
    </lineage>
</organism>
<reference evidence="4" key="1">
    <citation type="journal article" date="2019" name="Int. J. Syst. Evol. Microbiol.">
        <title>The Global Catalogue of Microorganisms (GCM) 10K type strain sequencing project: providing services to taxonomists for standard genome sequencing and annotation.</title>
        <authorList>
            <consortium name="The Broad Institute Genomics Platform"/>
            <consortium name="The Broad Institute Genome Sequencing Center for Infectious Disease"/>
            <person name="Wu L."/>
            <person name="Ma J."/>
        </authorList>
    </citation>
    <scope>NUCLEOTIDE SEQUENCE [LARGE SCALE GENOMIC DNA]</scope>
    <source>
        <strain evidence="4">JCM 4586</strain>
    </source>
</reference>
<dbReference type="Pfam" id="PF07510">
    <property type="entry name" value="GmrSD_C"/>
    <property type="match status" value="1"/>
</dbReference>
<feature type="chain" id="PRO_5046928168" description="GmrSD restriction endonucleases C-terminal domain-containing protein" evidence="1">
    <location>
        <begin position="26"/>
        <end position="222"/>
    </location>
</feature>